<dbReference type="Proteomes" id="UP000095283">
    <property type="component" value="Unplaced"/>
</dbReference>
<evidence type="ECO:0000256" key="1">
    <source>
        <dbReference type="SAM" id="MobiDB-lite"/>
    </source>
</evidence>
<organism evidence="3 4">
    <name type="scientific">Heterorhabditis bacteriophora</name>
    <name type="common">Entomopathogenic nematode worm</name>
    <dbReference type="NCBI Taxonomy" id="37862"/>
    <lineage>
        <taxon>Eukaryota</taxon>
        <taxon>Metazoa</taxon>
        <taxon>Ecdysozoa</taxon>
        <taxon>Nematoda</taxon>
        <taxon>Chromadorea</taxon>
        <taxon>Rhabditida</taxon>
        <taxon>Rhabditina</taxon>
        <taxon>Rhabditomorpha</taxon>
        <taxon>Strongyloidea</taxon>
        <taxon>Heterorhabditidae</taxon>
        <taxon>Heterorhabditis</taxon>
    </lineage>
</organism>
<evidence type="ECO:0000313" key="3">
    <source>
        <dbReference type="Proteomes" id="UP000095283"/>
    </source>
</evidence>
<feature type="region of interest" description="Disordered" evidence="1">
    <location>
        <begin position="331"/>
        <end position="370"/>
    </location>
</feature>
<dbReference type="PANTHER" id="PTHR47331:SF1">
    <property type="entry name" value="GAG-LIKE PROTEIN"/>
    <property type="match status" value="1"/>
</dbReference>
<evidence type="ECO:0000313" key="4">
    <source>
        <dbReference type="WBParaSite" id="Hba_10307"/>
    </source>
</evidence>
<feature type="domain" description="CCHC-type" evidence="2">
    <location>
        <begin position="298"/>
        <end position="314"/>
    </location>
</feature>
<dbReference type="WBParaSite" id="Hba_10307">
    <property type="protein sequence ID" value="Hba_10307"/>
    <property type="gene ID" value="Hba_10307"/>
</dbReference>
<dbReference type="GO" id="GO:0003676">
    <property type="term" value="F:nucleic acid binding"/>
    <property type="evidence" value="ECO:0007669"/>
    <property type="project" value="InterPro"/>
</dbReference>
<dbReference type="AlphaFoldDB" id="A0A1I7WYU7"/>
<dbReference type="PANTHER" id="PTHR47331">
    <property type="entry name" value="PHD-TYPE DOMAIN-CONTAINING PROTEIN"/>
    <property type="match status" value="1"/>
</dbReference>
<feature type="compositionally biased region" description="Basic and acidic residues" evidence="1">
    <location>
        <begin position="358"/>
        <end position="367"/>
    </location>
</feature>
<reference evidence="4" key="1">
    <citation type="submission" date="2016-11" db="UniProtKB">
        <authorList>
            <consortium name="WormBaseParasite"/>
        </authorList>
    </citation>
    <scope>IDENTIFICATION</scope>
</reference>
<evidence type="ECO:0000259" key="2">
    <source>
        <dbReference type="SMART" id="SM00343"/>
    </source>
</evidence>
<dbReference type="SMART" id="SM00343">
    <property type="entry name" value="ZnF_C2HC"/>
    <property type="match status" value="2"/>
</dbReference>
<feature type="domain" description="CCHC-type" evidence="2">
    <location>
        <begin position="266"/>
        <end position="282"/>
    </location>
</feature>
<name>A0A1I7WYU7_HETBA</name>
<sequence>MPRDKNEDHSEAIPQAIQQELIKGTVTIENLEKVLKNLSKAYDEIEGTSTNDHEQVVYIFNMTYELLYKAIDMQTAKNSKTIEKKNTIEVLGSLPKRLKQTCTTRNSPIINSSDTYMMQCKAITALKKKYWDAESVIFNHNNLLKRATDRGLGISDQRRLYDDLAAIITHLESKGETMDNRITLDLVLTKFNTIIRDKVKRRKDTHTNPWNMEAVLEVLEEVISAEERFEKEETGGERQEIKGYQLRGYPFMIAKKPHSQGNREPSCPSCLRLGHRWFQCTKLNTAQLRKEFMLKNHMCLNCGATNHRVHECKSKGCRNCNKPHHTSICFRSTNQSSPEKPATYGKPISRSRSASHNHVAEDIKNGAEEEDDSIFRAAHHTKDSPQKKSNDKVILLIGTAKTLNDKENKLQDVDILLDTGSELSFIDTKLSTSLGLPILEEMDLFIHKLGSNSPER</sequence>
<keyword evidence="3" id="KW-1185">Reference proteome</keyword>
<accession>A0A1I7WYU7</accession>
<dbReference type="InterPro" id="IPR001878">
    <property type="entry name" value="Znf_CCHC"/>
</dbReference>
<proteinExistence type="predicted"/>
<dbReference type="GO" id="GO:0008270">
    <property type="term" value="F:zinc ion binding"/>
    <property type="evidence" value="ECO:0007669"/>
    <property type="project" value="InterPro"/>
</dbReference>
<protein>
    <submittedName>
        <fullName evidence="4">Peptidase A2 domain-containing protein</fullName>
    </submittedName>
</protein>